<dbReference type="Gene3D" id="3.30.360.30">
    <property type="entry name" value="homospermidine synthase like"/>
    <property type="match status" value="1"/>
</dbReference>
<dbReference type="Proteomes" id="UP000284002">
    <property type="component" value="Unassembled WGS sequence"/>
</dbReference>
<dbReference type="EMBL" id="MOBM01000020">
    <property type="protein sequence ID" value="RON14839.1"/>
    <property type="molecule type" value="Genomic_DNA"/>
</dbReference>
<evidence type="ECO:0000313" key="4">
    <source>
        <dbReference type="Proteomes" id="UP000284002"/>
    </source>
</evidence>
<reference evidence="3 4" key="1">
    <citation type="submission" date="2016-10" db="EMBL/GenBank/DDBJ databases">
        <title>Comparative genome analysis of multiple Pseudomonas spp. focuses on biocontrol and plant growth promoting traits.</title>
        <authorList>
            <person name="Tao X.-Y."/>
            <person name="Taylor C.G."/>
        </authorList>
    </citation>
    <scope>NUCLEOTIDE SEQUENCE [LARGE SCALE GENOMIC DNA]</scope>
    <source>
        <strain evidence="3 4">36C6</strain>
    </source>
</reference>
<comment type="caution">
    <text evidence="3">The sequence shown here is derived from an EMBL/GenBank/DDBJ whole genome shotgun (WGS) entry which is preliminary data.</text>
</comment>
<dbReference type="InterPro" id="IPR023181">
    <property type="entry name" value="Homospermid_syn-like_C"/>
</dbReference>
<evidence type="ECO:0000313" key="3">
    <source>
        <dbReference type="EMBL" id="RON14839.1"/>
    </source>
</evidence>
<evidence type="ECO:0000259" key="1">
    <source>
        <dbReference type="Pfam" id="PF03435"/>
    </source>
</evidence>
<feature type="domain" description="Saccharopine dehydrogenase-like C-terminal" evidence="2">
    <location>
        <begin position="159"/>
        <end position="440"/>
    </location>
</feature>
<feature type="domain" description="Saccharopine dehydrogenase NADP binding" evidence="1">
    <location>
        <begin position="16"/>
        <end position="155"/>
    </location>
</feature>
<evidence type="ECO:0000259" key="2">
    <source>
        <dbReference type="Pfam" id="PF16653"/>
    </source>
</evidence>
<organism evidence="3 4">
    <name type="scientific">Pseudomonas frederiksbergensis</name>
    <dbReference type="NCBI Taxonomy" id="104087"/>
    <lineage>
        <taxon>Bacteria</taxon>
        <taxon>Pseudomonadati</taxon>
        <taxon>Pseudomonadota</taxon>
        <taxon>Gammaproteobacteria</taxon>
        <taxon>Pseudomonadales</taxon>
        <taxon>Pseudomonadaceae</taxon>
        <taxon>Pseudomonas</taxon>
    </lineage>
</organism>
<dbReference type="AlphaFoldDB" id="A0A423HNR0"/>
<dbReference type="InterPro" id="IPR032095">
    <property type="entry name" value="Sacchrp_dh-like_C"/>
</dbReference>
<dbReference type="Gene3D" id="3.40.50.720">
    <property type="entry name" value="NAD(P)-binding Rossmann-like Domain"/>
    <property type="match status" value="1"/>
</dbReference>
<dbReference type="RefSeq" id="WP_123358861.1">
    <property type="nucleotide sequence ID" value="NZ_MOBM01000020.1"/>
</dbReference>
<gene>
    <name evidence="3" type="ORF">BK662_15160</name>
</gene>
<name>A0A423HNR0_9PSED</name>
<proteinExistence type="predicted"/>
<accession>A0A423HNR0</accession>
<dbReference type="InterPro" id="IPR005097">
    <property type="entry name" value="Sacchrp_dh_NADP-bd"/>
</dbReference>
<sequence length="474" mass="52905">MSDLEHVTQPFNARLVMIGFGCIGKGVLPLLLRHLELEPQRLLILSPDEDARLLAQEFGVAHRTEKLDQNNYEAVLAPLLSAGDFLLNLSVGVSSLSLIQFAQRKDVLYLDTCIEPWEGGYTDPDKSLSERSNYALREAALRLRDESAQGLPTALLTHGANPGLVSHLVKQALFNLARDLGDTTPLPVTREEWAQLARRLNIRCIHIAERDSQYASQHKTANEFVNTWSVDGFISEGSQPAELGWGSHEKALPEDGYYHAFGCQAGIYLQRPGASTPVRTWTPSTGPTHGLLVTHNEALSIADYLTLGQGRQPIYRPTVHYAYRPCDDALLSVHELAERNWKPQTSQRLLNDDILDGDEELGVLLMGHARNSYWYGSRLSIHQARALCPHNSATSLQVTAAVLAGVIWAIRNPQRGIIEPDELPFREILQICMPYLGKVEGIYTDWTPLSGRHSLMPEQTDESDPWQFVNVRIT</sequence>
<dbReference type="Pfam" id="PF03435">
    <property type="entry name" value="Sacchrp_dh_NADP"/>
    <property type="match status" value="1"/>
</dbReference>
<dbReference type="Pfam" id="PF16653">
    <property type="entry name" value="Sacchrp_dh_C"/>
    <property type="match status" value="1"/>
</dbReference>
<protein>
    <submittedName>
        <fullName evidence="3">Homospermidine synthase</fullName>
    </submittedName>
</protein>